<comment type="catalytic activity">
    <reaction evidence="23">
        <text>cholesterol(in) = cholesterol(out)</text>
        <dbReference type="Rhea" id="RHEA:39747"/>
        <dbReference type="ChEBI" id="CHEBI:16113"/>
    </reaction>
</comment>
<dbReference type="CDD" id="cd01381">
    <property type="entry name" value="MYSc_Myo7"/>
    <property type="match status" value="1"/>
</dbReference>
<dbReference type="PANTHER" id="PTHR22692:SF33">
    <property type="entry name" value="MYOSIN"/>
    <property type="match status" value="1"/>
</dbReference>
<dbReference type="Gene3D" id="1.20.1640.10">
    <property type="entry name" value="Multidrug efflux transporter AcrB transmembrane domain"/>
    <property type="match status" value="2"/>
</dbReference>
<keyword evidence="17" id="KW-1015">Disulfide bond</keyword>
<feature type="domain" description="MyTH4" evidence="29">
    <location>
        <begin position="2222"/>
        <end position="2472"/>
    </location>
</feature>
<dbReference type="SUPFAM" id="SSF50044">
    <property type="entry name" value="SH3-domain"/>
    <property type="match status" value="1"/>
</dbReference>
<evidence type="ECO:0000256" key="3">
    <source>
        <dbReference type="ARBA" id="ARBA00005585"/>
    </source>
</evidence>
<dbReference type="Pfam" id="PF16414">
    <property type="entry name" value="NPC1_N"/>
    <property type="match status" value="1"/>
</dbReference>
<feature type="transmembrane region" description="Helical" evidence="25">
    <location>
        <begin position="725"/>
        <end position="743"/>
    </location>
</feature>
<dbReference type="SUPFAM" id="SSF52540">
    <property type="entry name" value="P-loop containing nucleoside triphosphate hydrolases"/>
    <property type="match status" value="1"/>
</dbReference>
<dbReference type="InterPro" id="IPR002404">
    <property type="entry name" value="IRS_PTB"/>
</dbReference>
<evidence type="ECO:0000259" key="27">
    <source>
        <dbReference type="PROSITE" id="PS50057"/>
    </source>
</evidence>
<feature type="transmembrane region" description="Helical" evidence="25">
    <location>
        <begin position="301"/>
        <end position="321"/>
    </location>
</feature>
<dbReference type="CDD" id="cd14473">
    <property type="entry name" value="FERM_B-lobe"/>
    <property type="match status" value="2"/>
</dbReference>
<comment type="subcellular location">
    <subcellularLocation>
        <location evidence="2">Cytoplasm</location>
    </subcellularLocation>
    <subcellularLocation>
        <location evidence="1">Endomembrane system</location>
        <topology evidence="1">Multi-pass membrane protein</topology>
    </subcellularLocation>
</comment>
<dbReference type="GO" id="GO:0120025">
    <property type="term" value="C:plasma membrane bounded cell projection"/>
    <property type="evidence" value="ECO:0007669"/>
    <property type="project" value="UniProtKB-ARBA"/>
</dbReference>
<dbReference type="CDD" id="cd17092">
    <property type="entry name" value="FERM1_F1_Myosin-VII"/>
    <property type="match status" value="1"/>
</dbReference>
<dbReference type="GO" id="GO:0005524">
    <property type="term" value="F:ATP binding"/>
    <property type="evidence" value="ECO:0007669"/>
    <property type="project" value="UniProtKB-UniRule"/>
</dbReference>
<evidence type="ECO:0000256" key="26">
    <source>
        <dbReference type="SAM" id="SignalP"/>
    </source>
</evidence>
<evidence type="ECO:0000256" key="1">
    <source>
        <dbReference type="ARBA" id="ARBA00004127"/>
    </source>
</evidence>
<dbReference type="InterPro" id="IPR032190">
    <property type="entry name" value="NPC1_N"/>
</dbReference>
<dbReference type="Gene3D" id="2.30.30.40">
    <property type="entry name" value="SH3 Domains"/>
    <property type="match status" value="1"/>
</dbReference>
<dbReference type="PROSITE" id="PS50057">
    <property type="entry name" value="FERM_3"/>
    <property type="match status" value="2"/>
</dbReference>
<evidence type="ECO:0000256" key="4">
    <source>
        <dbReference type="ARBA" id="ARBA00008314"/>
    </source>
</evidence>
<dbReference type="InterPro" id="IPR038185">
    <property type="entry name" value="MyTH4_dom_sf"/>
</dbReference>
<evidence type="ECO:0000256" key="21">
    <source>
        <dbReference type="ARBA" id="ARBA00023203"/>
    </source>
</evidence>
<dbReference type="PROSITE" id="PS50096">
    <property type="entry name" value="IQ"/>
    <property type="match status" value="2"/>
</dbReference>
<evidence type="ECO:0000256" key="17">
    <source>
        <dbReference type="ARBA" id="ARBA00023157"/>
    </source>
</evidence>
<dbReference type="GO" id="GO:0016459">
    <property type="term" value="C:myosin complex"/>
    <property type="evidence" value="ECO:0007669"/>
    <property type="project" value="UniProtKB-KW"/>
</dbReference>
<evidence type="ECO:0000256" key="14">
    <source>
        <dbReference type="ARBA" id="ARBA00023098"/>
    </source>
</evidence>
<keyword evidence="13 25" id="KW-1133">Transmembrane helix</keyword>
<dbReference type="InterPro" id="IPR053958">
    <property type="entry name" value="HMGCR/SNAP/NPC1-like_SSD"/>
</dbReference>
<dbReference type="GO" id="GO:0012505">
    <property type="term" value="C:endomembrane system"/>
    <property type="evidence" value="ECO:0007669"/>
    <property type="project" value="UniProtKB-SubCell"/>
</dbReference>
<evidence type="ECO:0000313" key="31">
    <source>
        <dbReference type="EMBL" id="OZC08670.1"/>
    </source>
</evidence>
<keyword evidence="18" id="KW-1207">Sterol metabolism</keyword>
<feature type="transmembrane region" description="Helical" evidence="25">
    <location>
        <begin position="1259"/>
        <end position="1283"/>
    </location>
</feature>
<keyword evidence="12 24" id="KW-0067">ATP-binding</keyword>
<keyword evidence="20" id="KW-0325">Glycoprotein</keyword>
<evidence type="ECO:0000256" key="16">
    <source>
        <dbReference type="ARBA" id="ARBA00023136"/>
    </source>
</evidence>
<dbReference type="SMART" id="SM00295">
    <property type="entry name" value="B41"/>
    <property type="match status" value="2"/>
</dbReference>
<feature type="chain" id="PRO_5012737383" evidence="26">
    <location>
        <begin position="23"/>
        <end position="3406"/>
    </location>
</feature>
<evidence type="ECO:0000256" key="19">
    <source>
        <dbReference type="ARBA" id="ARBA00023175"/>
    </source>
</evidence>
<dbReference type="GO" id="GO:0003774">
    <property type="term" value="F:cytoskeletal motor activity"/>
    <property type="evidence" value="ECO:0007669"/>
    <property type="project" value="UniProtKB-UniRule"/>
</dbReference>
<dbReference type="InterPro" id="IPR036028">
    <property type="entry name" value="SH3-like_dom_sf"/>
</dbReference>
<dbReference type="Gene3D" id="1.10.10.820">
    <property type="match status" value="1"/>
</dbReference>
<evidence type="ECO:0000256" key="5">
    <source>
        <dbReference type="ARBA" id="ARBA00022448"/>
    </source>
</evidence>
<evidence type="ECO:0000256" key="7">
    <source>
        <dbReference type="ARBA" id="ARBA00022548"/>
    </source>
</evidence>
<dbReference type="Gene3D" id="3.10.20.90">
    <property type="entry name" value="Phosphatidylinositol 3-kinase Catalytic Subunit, Chain A, domain 1"/>
    <property type="match status" value="2"/>
</dbReference>
<evidence type="ECO:0000256" key="18">
    <source>
        <dbReference type="ARBA" id="ARBA00023166"/>
    </source>
</evidence>
<dbReference type="PANTHER" id="PTHR22692">
    <property type="entry name" value="MYOSIN VII, XV"/>
    <property type="match status" value="1"/>
</dbReference>
<feature type="transmembrane region" description="Helical" evidence="25">
    <location>
        <begin position="1157"/>
        <end position="1176"/>
    </location>
</feature>
<dbReference type="SUPFAM" id="SSF82866">
    <property type="entry name" value="Multidrug efflux transporter AcrB transmembrane domain"/>
    <property type="match status" value="2"/>
</dbReference>
<dbReference type="InterPro" id="IPR014352">
    <property type="entry name" value="FERM/acyl-CoA-bd_prot_sf"/>
</dbReference>
<dbReference type="Gene3D" id="1.20.5.190">
    <property type="match status" value="1"/>
</dbReference>
<dbReference type="InterPro" id="IPR035963">
    <property type="entry name" value="FERM_2"/>
</dbReference>
<dbReference type="InterPro" id="IPR041793">
    <property type="entry name" value="MyoVII_FERM_C1"/>
</dbReference>
<reference evidence="31 32" key="1">
    <citation type="submission" date="2015-12" db="EMBL/GenBank/DDBJ databases">
        <title>Draft genome of the nematode, Onchocerca flexuosa.</title>
        <authorList>
            <person name="Mitreva M."/>
        </authorList>
    </citation>
    <scope>NUCLEOTIDE SEQUENCE [LARGE SCALE GENOMIC DNA]</scope>
    <source>
        <strain evidence="31">Red Deer</strain>
    </source>
</reference>
<keyword evidence="32" id="KW-1185">Reference proteome</keyword>
<feature type="transmembrane region" description="Helical" evidence="25">
    <location>
        <begin position="650"/>
        <end position="668"/>
    </location>
</feature>
<gene>
    <name evidence="31" type="ORF">X798_04351</name>
</gene>
<evidence type="ECO:0000256" key="20">
    <source>
        <dbReference type="ARBA" id="ARBA00023180"/>
    </source>
</evidence>
<dbReference type="Gene3D" id="1.20.80.10">
    <property type="match status" value="2"/>
</dbReference>
<dbReference type="FunFam" id="1.20.1640.10:FF:000008">
    <property type="entry name" value="NPC intracellular cholesterol transporter 1"/>
    <property type="match status" value="1"/>
</dbReference>
<dbReference type="Gene3D" id="3.40.850.10">
    <property type="entry name" value="Kinesin motor domain"/>
    <property type="match status" value="1"/>
</dbReference>
<dbReference type="InterPro" id="IPR051567">
    <property type="entry name" value="Unconventional_Myosin_ATPase"/>
</dbReference>
<keyword evidence="8 25" id="KW-0812">Transmembrane</keyword>
<dbReference type="Gene3D" id="2.30.29.30">
    <property type="entry name" value="Pleckstrin-homology domain (PH domain)/Phosphotyrosine-binding domain (PTB)"/>
    <property type="match status" value="2"/>
</dbReference>
<dbReference type="InterPro" id="IPR000048">
    <property type="entry name" value="IQ_motif_EF-hand-BS"/>
</dbReference>
<dbReference type="Pfam" id="PF12349">
    <property type="entry name" value="Sterol-sensing"/>
    <property type="match status" value="1"/>
</dbReference>
<organism evidence="31 32">
    <name type="scientific">Onchocerca flexuosa</name>
    <dbReference type="NCBI Taxonomy" id="387005"/>
    <lineage>
        <taxon>Eukaryota</taxon>
        <taxon>Metazoa</taxon>
        <taxon>Ecdysozoa</taxon>
        <taxon>Nematoda</taxon>
        <taxon>Chromadorea</taxon>
        <taxon>Rhabditida</taxon>
        <taxon>Spirurina</taxon>
        <taxon>Spiruromorpha</taxon>
        <taxon>Filarioidea</taxon>
        <taxon>Onchocercidae</taxon>
        <taxon>Onchocerca</taxon>
    </lineage>
</organism>
<dbReference type="InterPro" id="IPR000857">
    <property type="entry name" value="MyTH4_dom"/>
</dbReference>
<dbReference type="SUPFAM" id="SSF47031">
    <property type="entry name" value="Second domain of FERM"/>
    <property type="match status" value="2"/>
</dbReference>
<dbReference type="SUPFAM" id="SSF50729">
    <property type="entry name" value="PH domain-like"/>
    <property type="match status" value="1"/>
</dbReference>
<feature type="binding site" evidence="24">
    <location>
        <begin position="1484"/>
        <end position="1491"/>
    </location>
    <ligand>
        <name>ATP</name>
        <dbReference type="ChEBI" id="CHEBI:30616"/>
    </ligand>
</feature>
<keyword evidence="22" id="KW-0753">Steroid metabolism</keyword>
<dbReference type="CDD" id="cd13198">
    <property type="entry name" value="FERM_C1_MyoVII"/>
    <property type="match status" value="1"/>
</dbReference>
<dbReference type="GO" id="GO:0003779">
    <property type="term" value="F:actin binding"/>
    <property type="evidence" value="ECO:0007669"/>
    <property type="project" value="UniProtKB-KW"/>
</dbReference>
<keyword evidence="7" id="KW-0153">Cholesterol metabolism</keyword>
<evidence type="ECO:0000256" key="24">
    <source>
        <dbReference type="PROSITE-ProRule" id="PRU00782"/>
    </source>
</evidence>
<dbReference type="Pfam" id="PF02174">
    <property type="entry name" value="IRS"/>
    <property type="match status" value="1"/>
</dbReference>
<proteinExistence type="inferred from homology"/>
<dbReference type="Pfam" id="PF21998">
    <property type="entry name" value="FERM_C1_MyoVII"/>
    <property type="match status" value="1"/>
</dbReference>
<dbReference type="PROSITE" id="PS50156">
    <property type="entry name" value="SSD"/>
    <property type="match status" value="1"/>
</dbReference>
<keyword evidence="5" id="KW-0813">Transport</keyword>
<evidence type="ECO:0000256" key="6">
    <source>
        <dbReference type="ARBA" id="ARBA00022490"/>
    </source>
</evidence>
<dbReference type="FunFam" id="1.20.1640.10:FF:000010">
    <property type="entry name" value="NPC intracellular cholesterol transporter 1"/>
    <property type="match status" value="1"/>
</dbReference>
<keyword evidence="11 24" id="KW-0547">Nucleotide-binding</keyword>
<dbReference type="SMART" id="SM00242">
    <property type="entry name" value="MYSc"/>
    <property type="match status" value="1"/>
</dbReference>
<evidence type="ECO:0000256" key="22">
    <source>
        <dbReference type="ARBA" id="ARBA00023221"/>
    </source>
</evidence>
<evidence type="ECO:0000313" key="32">
    <source>
        <dbReference type="Proteomes" id="UP000242913"/>
    </source>
</evidence>
<dbReference type="CDD" id="cd13199">
    <property type="entry name" value="FERM_C2_MyoVII"/>
    <property type="match status" value="1"/>
</dbReference>
<keyword evidence="21 24" id="KW-0009">Actin-binding</keyword>
<dbReference type="SMART" id="SM00139">
    <property type="entry name" value="MyTH4"/>
    <property type="match status" value="2"/>
</dbReference>
<keyword evidence="9 26" id="KW-0732">Signal</keyword>
<dbReference type="FunFam" id="1.10.10.820:FF:000001">
    <property type="entry name" value="Myosin heavy chain"/>
    <property type="match status" value="1"/>
</dbReference>
<feature type="signal peptide" evidence="26">
    <location>
        <begin position="1"/>
        <end position="22"/>
    </location>
</feature>
<dbReference type="CDD" id="cd17093">
    <property type="entry name" value="FERM2_F1_Myosin-VII"/>
    <property type="match status" value="1"/>
</dbReference>
<keyword evidence="6" id="KW-0963">Cytoplasm</keyword>
<dbReference type="GO" id="GO:0005319">
    <property type="term" value="F:lipid transporter activity"/>
    <property type="evidence" value="ECO:0007669"/>
    <property type="project" value="InterPro"/>
</dbReference>
<dbReference type="Gene3D" id="1.25.40.530">
    <property type="entry name" value="MyTH4 domain"/>
    <property type="match status" value="2"/>
</dbReference>
<evidence type="ECO:0000259" key="29">
    <source>
        <dbReference type="PROSITE" id="PS51016"/>
    </source>
</evidence>
<keyword evidence="14" id="KW-0443">Lipid metabolism</keyword>
<dbReference type="Pfam" id="PF24123">
    <property type="entry name" value="Myosin_VII_N"/>
    <property type="match status" value="1"/>
</dbReference>
<comment type="similarity">
    <text evidence="4 24">Belongs to the TRAFAC class myosin-kinesin ATPase superfamily. Myosin family.</text>
</comment>
<evidence type="ECO:0000256" key="13">
    <source>
        <dbReference type="ARBA" id="ARBA00022989"/>
    </source>
</evidence>
<evidence type="ECO:0000259" key="30">
    <source>
        <dbReference type="PROSITE" id="PS51456"/>
    </source>
</evidence>
<dbReference type="GO" id="GO:0016020">
    <property type="term" value="C:membrane"/>
    <property type="evidence" value="ECO:0007669"/>
    <property type="project" value="InterPro"/>
</dbReference>
<dbReference type="InterPro" id="IPR041794">
    <property type="entry name" value="MyoVII_FERM_C2"/>
</dbReference>
<evidence type="ECO:0000256" key="11">
    <source>
        <dbReference type="ARBA" id="ARBA00022741"/>
    </source>
</evidence>
<dbReference type="InterPro" id="IPR000731">
    <property type="entry name" value="SSD"/>
</dbReference>
<comment type="similarity">
    <text evidence="3">Belongs to the patched family.</text>
</comment>
<dbReference type="OrthoDB" id="6108017at2759"/>
<feature type="transmembrane region" description="Helical" evidence="25">
    <location>
        <begin position="1224"/>
        <end position="1247"/>
    </location>
</feature>
<dbReference type="InterPro" id="IPR053956">
    <property type="entry name" value="NPC1_MLD"/>
</dbReference>
<dbReference type="Gene3D" id="1.20.58.530">
    <property type="match status" value="1"/>
</dbReference>
<feature type="domain" description="FERM" evidence="27">
    <location>
        <begin position="3087"/>
        <end position="3391"/>
    </location>
</feature>
<dbReference type="Pfam" id="PF21989">
    <property type="entry name" value="RA_2"/>
    <property type="match status" value="2"/>
</dbReference>
<dbReference type="PROSITE" id="PS51016">
    <property type="entry name" value="MYTH4"/>
    <property type="match status" value="2"/>
</dbReference>
<feature type="transmembrane region" description="Helical" evidence="25">
    <location>
        <begin position="1131"/>
        <end position="1150"/>
    </location>
</feature>
<feature type="domain" description="SSD" evidence="28">
    <location>
        <begin position="649"/>
        <end position="818"/>
    </location>
</feature>
<feature type="transmembrane region" description="Helical" evidence="25">
    <location>
        <begin position="1182"/>
        <end position="1203"/>
    </location>
</feature>
<dbReference type="CDD" id="cd23767">
    <property type="entry name" value="IQCD"/>
    <property type="match status" value="1"/>
</dbReference>
<evidence type="ECO:0000256" key="10">
    <source>
        <dbReference type="ARBA" id="ARBA00022737"/>
    </source>
</evidence>
<dbReference type="Gene3D" id="1.20.120.720">
    <property type="entry name" value="Myosin VI head, motor domain, U50 subdomain"/>
    <property type="match status" value="1"/>
</dbReference>
<feature type="transmembrane region" description="Helical" evidence="25">
    <location>
        <begin position="689"/>
        <end position="713"/>
    </location>
</feature>
<evidence type="ECO:0000256" key="15">
    <source>
        <dbReference type="ARBA" id="ARBA00023123"/>
    </source>
</evidence>
<dbReference type="InterPro" id="IPR019749">
    <property type="entry name" value="Band_41_domain"/>
</dbReference>
<dbReference type="Pfam" id="PF00063">
    <property type="entry name" value="Myosin_head"/>
    <property type="match status" value="1"/>
</dbReference>
<keyword evidence="16 25" id="KW-0472">Membrane</keyword>
<evidence type="ECO:0000256" key="23">
    <source>
        <dbReference type="ARBA" id="ARBA00034049"/>
    </source>
</evidence>
<dbReference type="NCBIfam" id="TIGR00917">
    <property type="entry name" value="2A060601"/>
    <property type="match status" value="1"/>
</dbReference>
<dbReference type="GO" id="GO:0008203">
    <property type="term" value="P:cholesterol metabolic process"/>
    <property type="evidence" value="ECO:0007669"/>
    <property type="project" value="UniProtKB-KW"/>
</dbReference>
<protein>
    <submittedName>
        <fullName evidence="31">Niemann-Pick C type protein</fullName>
    </submittedName>
</protein>
<feature type="region of interest" description="Actin-binding" evidence="24">
    <location>
        <begin position="1945"/>
        <end position="1967"/>
    </location>
</feature>
<evidence type="ECO:0000256" key="25">
    <source>
        <dbReference type="SAM" id="Phobius"/>
    </source>
</evidence>
<dbReference type="Gene3D" id="6.20.240.20">
    <property type="match status" value="1"/>
</dbReference>
<evidence type="ECO:0000259" key="28">
    <source>
        <dbReference type="PROSITE" id="PS50156"/>
    </source>
</evidence>
<evidence type="ECO:0000256" key="8">
    <source>
        <dbReference type="ARBA" id="ARBA00022692"/>
    </source>
</evidence>
<dbReference type="InterPro" id="IPR029071">
    <property type="entry name" value="Ubiquitin-like_domsf"/>
</dbReference>
<dbReference type="InterPro" id="IPR036106">
    <property type="entry name" value="MYSc_Myo7"/>
</dbReference>
<dbReference type="InterPro" id="IPR004765">
    <property type="entry name" value="NPC1-like"/>
</dbReference>
<keyword evidence="15 24" id="KW-0518">Myosin</keyword>
<dbReference type="EMBL" id="KZ270005">
    <property type="protein sequence ID" value="OZC08670.1"/>
    <property type="molecule type" value="Genomic_DNA"/>
</dbReference>
<dbReference type="InterPro" id="IPR036961">
    <property type="entry name" value="Kinesin_motor_dom_sf"/>
</dbReference>
<feature type="transmembrane region" description="Helical" evidence="25">
    <location>
        <begin position="864"/>
        <end position="884"/>
    </location>
</feature>
<feature type="domain" description="FERM" evidence="27">
    <location>
        <begin position="2477"/>
        <end position="2791"/>
    </location>
</feature>
<dbReference type="InterPro" id="IPR000299">
    <property type="entry name" value="FERM_domain"/>
</dbReference>
<evidence type="ECO:0000256" key="9">
    <source>
        <dbReference type="ARBA" id="ARBA00022729"/>
    </source>
</evidence>
<dbReference type="PROSITE" id="PS51456">
    <property type="entry name" value="MYOSIN_MOTOR"/>
    <property type="match status" value="1"/>
</dbReference>
<dbReference type="PRINTS" id="PR00193">
    <property type="entry name" value="MYOSINHEAVY"/>
</dbReference>
<sequence>MHMPQLVAIGLVFAAYFQVSHGNVDPSRIDLSSSTAKVVRKCSMRGVCGHRGDMHQTCPYHGPPLRISVEKHRQTLASLCPHLFQGGNEEFCCDEKQVELLDAQMTLPRQFLSRCPSCLTNFVQLWCDFTCSPNQANFVRVIESTDDLYLVKNKTQYVTEVAYYVRDSYADGLFQSCKNVRAIGTDYALSFMCGVSVTECDLSRWFTFMGSYNEDIGVPFHITFIPTPSLSESVQQEQLSVSNVTILEINPPATRVFLCSEAAYPSGSPCSCQDCPQSCVAESPFPFIVQEECKIATFDCMLILSLFGFGGLFFAVLFFAIMHYNLKRSQDGDLNDFKPTSATFDDSDLGTIDTLGSWIESQLELICAHYGQLCVKHPLAVFAFGLLIAIFCSSGMLFVRFTTDPVELWSSWTSRARREKHFFDNEFGPFYRMEQLIIYPRDQSFWPHENQSNLFELGFYGPALRKAFLQEVAELQEAVTNLIAVADDGTRVTLTDVCYKPMAPDNQNCAIMTVLNYFQNNMTLLNQTSIDDWSGSQFDYLDHIITCTQNPYQIVTRLGIPCLSAFGVPIQPYVILGEFNSSNQWDSARGVVITILLNNHVTAVENKYAAAWEKVFALYLRNISHYNYAISFIAERSIQDEIDRESQSDVFTILISYIFMFAYVAFALGQYQVTGNDLATLLVHSKIMLGVVGVLIVALSVTSSIGLYAFYGIPATTIVLEVQPFLVLAVGVDNIFIFVQAYQRAEEPLSEPLHLRISRICGEVIPSMLLSSLSECLCFFVGALSSMPAVKVFSLYAALAIFFNFFLQITCFLAIFILDVRREENGRPEVCCCLRITTVENFNNDGYMLYLFSNYYAPFLLSKYVRVIVIFLFAGWLTSSFAVMGNIPLGFDQKMAVPEDSYVFSYFKSMDRFLSVGPPVYFVIKGNIEFSDPYEHNKICSGAGCAADSLGAQIAHAARWSNRSYIAYPAMNWLDDYFDWLQPFGDPPCCRMFPNRTFCPSTENSRSCISCNVEFVGGRPRSDLFYDHLTHFFSNNPSTKCAKGGHAAYGSSIKLSRRGRILSSHFMTYHTVLKTSSDFINAMTSARRIAANITAMLNKDRNGQCPIEVFPYSVFYVFYEQYMTIVMDACIQLVLSLVAIFAVTTVLLGLDPWSAFIIDLTISCILFNLIGLMYWWSIDFNAVSVVNLVMTVGISVEFCSHIVRSFALSVHRDRLMRARHSLASMGSSVLSGITLTKFGGILVLAFAHSQIFKVFYFRMFLGIVLIGAAHGLIFLPVLLSYIGPPMNKRKLIMKTRSESCCINDCSGAILDNPIKCIELKRWFSSVRSFNSLLQGDFLWLEPIAKNRFIHPIGARVLEVEDDKFKVIDDFAEEQWLPTDYPYRVMHATSVQGVEDMINLSDLHEAALLRNLFVRYNSKLIYTYVGSVLIAVNPNMPLPIYSIEQIRLYHNRRIGELPPHIFAIANSAYCNMKSSNRDQCILINGESGSGKTESAKLVIQFLATISGQHSWIEQQILEANPIMEAFGNAKTTRNDNSSRFGRNINLHFTSNGAVESARFEQYLLEKSRVVSQASNERNYHIFYCLLAGLTSSEKQQLSLNGAGDFYYLNQGGTLEVESRNDAANLVEIRSSMKVLMFKDSEIWSIFKILAAILHIGNIKYIATTIDKMEAARITDTVEIEIVANLLSIDKQSLLNALTTRTLLVGVERVVSSLNAGQTLDIRDIFVKAIYHRLFLYIIDKVNETLNRVRKEKSPNSTISILDVFGFENFTRNSFEQFCINYTNEALQQLCINFIFKIEQSVYDVEQIGWGPIEIVDNKEVLDLIALEPMSIMSIINEESILPKGTDQSMLKKLHNHHESKEGSYLKPHSDLDRSFGIVHYAGTVFYHSKGFVDKNRDKFSSNLLELLHGSEFRLLRLLFDDIYDYDDMSMMRNKHPTVASHFRKSIENLVASLEQKEPFFINCIVPNMIKRPLFMDRESVCKQLRYMNMLEMVRIRKSGYPVRYQYESFVDRYRLLVDGIGPSHTVDCRAASRRICDTVLGPKADIRLGKTMIFLKESQHLLLQQEQEYMLILRVTTIQKIFRGWIHRIQFKQMKAAAIVIEKYWRGHVQRQRYRQIKIGFTRLQAILRSRQIVLHYNMFRAIITQFQVSSVERLFGRLPANIMPHCDIIQNEKQRQNEIEYSCHRSMTSKNIVTAIDDDHLIAFQFEKFAAAYFQIQNNAHYTRKALRTALLSHNSDLDCTAALAIWSVIQRFMGDTPEPRRVSPPAKDFEKVKYIPVMSKLYALTGQNLFRRRIQRENDYEQPFSSRKCLSSSTELALATFVPPQNGFSSNIDVSDERGMQVRSAIEYDSYHQFYSTFLSEDIQSNLDKLQFIVGHGILRPDIRDEIYCQICKQLTRNPSKNSCARGWILLSLCLGCFAPTHHFLPYLQRFIRQNCPTTRFAEYIESKLKRTLANGTRNYPPNSVEIQASKMKKPISVNITFMDGTMIIVDADSATTSQEICDELADTIALKESFGFSLYIAYFDKVISLGCGTDHIMDAISQCEQYAMETSKESLNPPWRFFYRKEIFSPWHDPSNDSMSTNLIYHQIIRGVKYGEYRTTKEKELAELAAQQYYIYHDDAAINIDKLENSLVMYLPENDIQDADENSHERWLQLILHAFRKKFQRNNPTTEQVKADVVTFAKHKWPLLFSRYFEAFSYASPSLPDGQLLIAVNWQGVVVIDIQDNIILQLSYPQILRVLSMENNISGIEIFTIEMVSGEELCFESPKTKDIKQLIEFFLNGLTNRSKYLLALQDNFSNEDNEEWNTCLNFKKGDLLFLSDEYCGASLCNNQFVKGENMRTGSQGMIPVGLVRVLPTICKPPVETMDMLPRSQEFDCPMNRQVALLTRHFAINREHTLERFATNNFRSPQRSPQGLSESFYGHYAPHSLWSYSREPIKMPLLKKLQGKREPSQAAVKGYLAILKYMGDYPCRRISTITELTDEVFRGAFKYEILRDEIYCQLMKQLTHNYNVISVEHGWELMWLCTGIFPPSQSLLNEVESFFRTTQHSLALHCLIRLRRIQRIGRRKFPPHNVEVEAVRQRTVQIFHKVFFPDNSDEIIEVDSMTKARDFCHRIAARLGLKCVDGFALFVKVNSKVISIPDNEFFFDFLRQLFEWMHPKNGTLFNFSYQLFFMKKLWVNVVPGEDRIADFIFHYPQELPKYLRGYHAVTRQQAVELAAAVLRARTRDDKAAPLSQLTQIISDIVPRDMIKIYSGTDWKKYITNAYVGRYENMPSNEAKIHFLKAIAEWPTFGSTFFEVKQSSDSAIPDKLVIAINKIGVHLYNPSTKQRIVHYPFTILSNWNSGNTYFHMTIGSLMKGGRGTRLLLETSLGYKMDDLLTSYIKLFLSNLNRPSVGMIEREATEA</sequence>
<dbReference type="Pfam" id="PF00784">
    <property type="entry name" value="MyTH4"/>
    <property type="match status" value="2"/>
</dbReference>
<dbReference type="InterPro" id="IPR019748">
    <property type="entry name" value="FERM_central"/>
</dbReference>
<dbReference type="SUPFAM" id="SSF54236">
    <property type="entry name" value="Ubiquitin-like"/>
    <property type="match status" value="2"/>
</dbReference>
<evidence type="ECO:0000256" key="2">
    <source>
        <dbReference type="ARBA" id="ARBA00004496"/>
    </source>
</evidence>
<dbReference type="SMART" id="SM00015">
    <property type="entry name" value="IQ"/>
    <property type="match status" value="2"/>
</dbReference>
<dbReference type="InterPro" id="IPR011993">
    <property type="entry name" value="PH-like_dom_sf"/>
</dbReference>
<dbReference type="InterPro" id="IPR057130">
    <property type="entry name" value="Myosin_VII_N"/>
</dbReference>
<evidence type="ECO:0000256" key="12">
    <source>
        <dbReference type="ARBA" id="ARBA00022840"/>
    </source>
</evidence>
<dbReference type="InterPro" id="IPR027417">
    <property type="entry name" value="P-loop_NTPase"/>
</dbReference>
<dbReference type="Proteomes" id="UP000242913">
    <property type="component" value="Unassembled WGS sequence"/>
</dbReference>
<feature type="domain" description="Myosin motor" evidence="30">
    <location>
        <begin position="1391"/>
        <end position="2067"/>
    </location>
</feature>
<feature type="domain" description="MyTH4" evidence="29">
    <location>
        <begin position="2933"/>
        <end position="3081"/>
    </location>
</feature>
<keyword evidence="10" id="KW-0677">Repeat</keyword>
<name>A0A238BVE8_9BILA</name>
<dbReference type="GO" id="GO:0030301">
    <property type="term" value="P:cholesterol transport"/>
    <property type="evidence" value="ECO:0007669"/>
    <property type="project" value="UniProtKB-ARBA"/>
</dbReference>
<dbReference type="Pfam" id="PF22314">
    <property type="entry name" value="NPC1_MLD"/>
    <property type="match status" value="1"/>
</dbReference>
<accession>A0A238BVE8</accession>
<feature type="transmembrane region" description="Helical" evidence="25">
    <location>
        <begin position="793"/>
        <end position="818"/>
    </location>
</feature>
<keyword evidence="19 24" id="KW-0505">Motor protein</keyword>
<dbReference type="GO" id="GO:0005737">
    <property type="term" value="C:cytoplasm"/>
    <property type="evidence" value="ECO:0007669"/>
    <property type="project" value="UniProtKB-SubCell"/>
</dbReference>
<feature type="transmembrane region" description="Helical" evidence="25">
    <location>
        <begin position="379"/>
        <end position="401"/>
    </location>
</feature>
<dbReference type="InterPro" id="IPR001609">
    <property type="entry name" value="Myosin_head_motor_dom-like"/>
</dbReference>